<evidence type="ECO:0000313" key="2">
    <source>
        <dbReference type="Proteomes" id="UP001481413"/>
    </source>
</evidence>
<name>A0ABQ0A032_9GAMM</name>
<protein>
    <submittedName>
        <fullName evidence="1">Uncharacterized protein</fullName>
    </submittedName>
</protein>
<reference evidence="1 2" key="1">
    <citation type="submission" date="2024-04" db="EMBL/GenBank/DDBJ databases">
        <title>Draft genome sequence of Thalassolituus maritimus NBRC 116585.</title>
        <authorList>
            <person name="Miyakawa T."/>
            <person name="Kusuya Y."/>
            <person name="Miura T."/>
        </authorList>
    </citation>
    <scope>NUCLEOTIDE SEQUENCE [LARGE SCALE GENOMIC DNA]</scope>
    <source>
        <strain evidence="1 2">5NW40-0001</strain>
    </source>
</reference>
<keyword evidence="2" id="KW-1185">Reference proteome</keyword>
<accession>A0ABQ0A032</accession>
<proteinExistence type="predicted"/>
<dbReference type="Proteomes" id="UP001481413">
    <property type="component" value="Unassembled WGS sequence"/>
</dbReference>
<dbReference type="EMBL" id="BAABWH010000004">
    <property type="protein sequence ID" value="GAA6145764.1"/>
    <property type="molecule type" value="Genomic_DNA"/>
</dbReference>
<comment type="caution">
    <text evidence="1">The sequence shown here is derived from an EMBL/GenBank/DDBJ whole genome shotgun (WGS) entry which is preliminary data.</text>
</comment>
<sequence length="102" mass="11843">MPGDSYKRLTLTEDALILDFYNSSMQRETIRFSQIDDIKYSYGQGRIYRGDCSLILILDGGVKLRSVTFRPGSLRKCRILRDQVLKDVELSRKYSGNWKVVD</sequence>
<evidence type="ECO:0000313" key="1">
    <source>
        <dbReference type="EMBL" id="GAA6145764.1"/>
    </source>
</evidence>
<organism evidence="1 2">
    <name type="scientific">Thalassolituus maritimus</name>
    <dbReference type="NCBI Taxonomy" id="484498"/>
    <lineage>
        <taxon>Bacteria</taxon>
        <taxon>Pseudomonadati</taxon>
        <taxon>Pseudomonadota</taxon>
        <taxon>Gammaproteobacteria</taxon>
        <taxon>Oceanospirillales</taxon>
        <taxon>Oceanospirillaceae</taxon>
        <taxon>Thalassolituus</taxon>
    </lineage>
</organism>
<gene>
    <name evidence="1" type="ORF">NBRC116585_18820</name>
</gene>